<dbReference type="PROSITE" id="PS00893">
    <property type="entry name" value="NUDIX_BOX"/>
    <property type="match status" value="1"/>
</dbReference>
<dbReference type="InterPro" id="IPR000086">
    <property type="entry name" value="NUDIX_hydrolase_dom"/>
</dbReference>
<comment type="catalytic activity">
    <reaction evidence="10">
        <text>8-oxo-dGTP + H2O = 8-oxo-dGMP + diphosphate + H(+)</text>
        <dbReference type="Rhea" id="RHEA:31575"/>
        <dbReference type="ChEBI" id="CHEBI:15377"/>
        <dbReference type="ChEBI" id="CHEBI:15378"/>
        <dbReference type="ChEBI" id="CHEBI:33019"/>
        <dbReference type="ChEBI" id="CHEBI:63224"/>
        <dbReference type="ChEBI" id="CHEBI:77896"/>
        <dbReference type="EC" id="3.6.1.55"/>
    </reaction>
</comment>
<evidence type="ECO:0000313" key="15">
    <source>
        <dbReference type="Proteomes" id="UP001560045"/>
    </source>
</evidence>
<evidence type="ECO:0000259" key="13">
    <source>
        <dbReference type="PROSITE" id="PS51462"/>
    </source>
</evidence>
<accession>A0ABV3X9L4</accession>
<evidence type="ECO:0000256" key="9">
    <source>
        <dbReference type="ARBA" id="ARBA00023204"/>
    </source>
</evidence>
<comment type="caution">
    <text evidence="14">The sequence shown here is derived from an EMBL/GenBank/DDBJ whole genome shotgun (WGS) entry which is preliminary data.</text>
</comment>
<evidence type="ECO:0000256" key="1">
    <source>
        <dbReference type="ARBA" id="ARBA00001946"/>
    </source>
</evidence>
<dbReference type="InterPro" id="IPR047127">
    <property type="entry name" value="MutT-like"/>
</dbReference>
<dbReference type="PRINTS" id="PR00502">
    <property type="entry name" value="NUDIXFAMILY"/>
</dbReference>
<keyword evidence="6" id="KW-0227">DNA damage</keyword>
<evidence type="ECO:0000256" key="10">
    <source>
        <dbReference type="ARBA" id="ARBA00035861"/>
    </source>
</evidence>
<comment type="similarity">
    <text evidence="2 12">Belongs to the Nudix hydrolase family.</text>
</comment>
<reference evidence="14 15" key="1">
    <citation type="submission" date="2024-06" db="EMBL/GenBank/DDBJ databases">
        <title>Draft genome sequence of Geodermatophilus badlandi, a novel member of the Geodermatophilaceae isolated from badland sedimentary rocks in the Red desert, Wyoming, USA.</title>
        <authorList>
            <person name="Ben Tekaya S."/>
            <person name="Nouioui I."/>
            <person name="Flores G.M."/>
            <person name="Shaal M.N."/>
            <person name="Bredoire F."/>
            <person name="Basile F."/>
            <person name="Van Diepen L."/>
            <person name="Ward N.L."/>
        </authorList>
    </citation>
    <scope>NUCLEOTIDE SEQUENCE [LARGE SCALE GENOMIC DNA]</scope>
    <source>
        <strain evidence="14 15">WL48A</strain>
    </source>
</reference>
<evidence type="ECO:0000313" key="14">
    <source>
        <dbReference type="EMBL" id="MEX5717229.1"/>
    </source>
</evidence>
<protein>
    <recommendedName>
        <fullName evidence="11">8-oxo-dGTP diphosphatase</fullName>
        <ecNumber evidence="11">3.6.1.55</ecNumber>
    </recommendedName>
</protein>
<dbReference type="SUPFAM" id="SSF55811">
    <property type="entry name" value="Nudix"/>
    <property type="match status" value="1"/>
</dbReference>
<evidence type="ECO:0000256" key="8">
    <source>
        <dbReference type="ARBA" id="ARBA00022842"/>
    </source>
</evidence>
<evidence type="ECO:0000256" key="3">
    <source>
        <dbReference type="ARBA" id="ARBA00022457"/>
    </source>
</evidence>
<sequence length="138" mass="15175">MTARVHHVVAGVLVRGDRVLLGHRSPARRWYPDVWDLPGGHVEPGEDERTALARELREEVGVVVARVDADPVARLEDGELHLVLYAVRAWEGEPRNLQPAEHDELRWVSAAEVRGLALADPSYADLVERVTGAGAPAD</sequence>
<organism evidence="14 15">
    <name type="scientific">Geodermatophilus maliterrae</name>
    <dbReference type="NCBI Taxonomy" id="3162531"/>
    <lineage>
        <taxon>Bacteria</taxon>
        <taxon>Bacillati</taxon>
        <taxon>Actinomycetota</taxon>
        <taxon>Actinomycetes</taxon>
        <taxon>Geodermatophilales</taxon>
        <taxon>Geodermatophilaceae</taxon>
        <taxon>Geodermatophilus</taxon>
    </lineage>
</organism>
<keyword evidence="7 12" id="KW-0378">Hydrolase</keyword>
<dbReference type="RefSeq" id="WP_369202860.1">
    <property type="nucleotide sequence ID" value="NZ_JBFNXQ010000004.1"/>
</dbReference>
<evidence type="ECO:0000256" key="7">
    <source>
        <dbReference type="ARBA" id="ARBA00022801"/>
    </source>
</evidence>
<gene>
    <name evidence="14" type="ORF">ABQ292_02470</name>
</gene>
<evidence type="ECO:0000256" key="4">
    <source>
        <dbReference type="ARBA" id="ARBA00022705"/>
    </source>
</evidence>
<evidence type="ECO:0000256" key="11">
    <source>
        <dbReference type="ARBA" id="ARBA00038905"/>
    </source>
</evidence>
<evidence type="ECO:0000256" key="5">
    <source>
        <dbReference type="ARBA" id="ARBA00022723"/>
    </source>
</evidence>
<dbReference type="PROSITE" id="PS51462">
    <property type="entry name" value="NUDIX"/>
    <property type="match status" value="1"/>
</dbReference>
<dbReference type="InterPro" id="IPR015797">
    <property type="entry name" value="NUDIX_hydrolase-like_dom_sf"/>
</dbReference>
<feature type="domain" description="Nudix hydrolase" evidence="13">
    <location>
        <begin position="4"/>
        <end position="131"/>
    </location>
</feature>
<keyword evidence="4" id="KW-0235">DNA replication</keyword>
<keyword evidence="15" id="KW-1185">Reference proteome</keyword>
<keyword evidence="5" id="KW-0479">Metal-binding</keyword>
<evidence type="ECO:0000256" key="12">
    <source>
        <dbReference type="RuleBase" id="RU003476"/>
    </source>
</evidence>
<evidence type="ECO:0000256" key="6">
    <source>
        <dbReference type="ARBA" id="ARBA00022763"/>
    </source>
</evidence>
<dbReference type="Gene3D" id="3.90.79.10">
    <property type="entry name" value="Nucleoside Triphosphate Pyrophosphohydrolase"/>
    <property type="match status" value="1"/>
</dbReference>
<dbReference type="Pfam" id="PF00293">
    <property type="entry name" value="NUDIX"/>
    <property type="match status" value="1"/>
</dbReference>
<dbReference type="PANTHER" id="PTHR47707">
    <property type="entry name" value="8-OXO-DGTP DIPHOSPHATASE"/>
    <property type="match status" value="1"/>
</dbReference>
<dbReference type="EMBL" id="JBFNXQ010000004">
    <property type="protein sequence ID" value="MEX5717229.1"/>
    <property type="molecule type" value="Genomic_DNA"/>
</dbReference>
<dbReference type="InterPro" id="IPR020476">
    <property type="entry name" value="Nudix_hydrolase"/>
</dbReference>
<dbReference type="Proteomes" id="UP001560045">
    <property type="component" value="Unassembled WGS sequence"/>
</dbReference>
<keyword evidence="9" id="KW-0234">DNA repair</keyword>
<evidence type="ECO:0000256" key="2">
    <source>
        <dbReference type="ARBA" id="ARBA00005582"/>
    </source>
</evidence>
<proteinExistence type="inferred from homology"/>
<keyword evidence="8" id="KW-0460">Magnesium</keyword>
<dbReference type="InterPro" id="IPR020084">
    <property type="entry name" value="NUDIX_hydrolase_CS"/>
</dbReference>
<keyword evidence="3" id="KW-0515">Mutator protein</keyword>
<dbReference type="PANTHER" id="PTHR47707:SF1">
    <property type="entry name" value="NUDIX HYDROLASE FAMILY PROTEIN"/>
    <property type="match status" value="1"/>
</dbReference>
<comment type="cofactor">
    <cofactor evidence="1">
        <name>Mg(2+)</name>
        <dbReference type="ChEBI" id="CHEBI:18420"/>
    </cofactor>
</comment>
<dbReference type="EC" id="3.6.1.55" evidence="11"/>
<name>A0ABV3X9L4_9ACTN</name>